<protein>
    <recommendedName>
        <fullName evidence="7">Protein kinase domain-containing protein</fullName>
    </recommendedName>
</protein>
<dbReference type="InterPro" id="IPR051681">
    <property type="entry name" value="Ser/Thr_Kinases-Pseudokinases"/>
</dbReference>
<proteinExistence type="predicted"/>
<dbReference type="GO" id="GO:0005524">
    <property type="term" value="F:ATP binding"/>
    <property type="evidence" value="ECO:0007669"/>
    <property type="project" value="UniProtKB-UniRule"/>
</dbReference>
<evidence type="ECO:0000259" key="7">
    <source>
        <dbReference type="PROSITE" id="PS50011"/>
    </source>
</evidence>
<dbReference type="InterPro" id="IPR008271">
    <property type="entry name" value="Ser/Thr_kinase_AS"/>
</dbReference>
<feature type="region of interest" description="Disordered" evidence="6">
    <location>
        <begin position="1"/>
        <end position="22"/>
    </location>
</feature>
<dbReference type="PROSITE" id="PS00108">
    <property type="entry name" value="PROTEIN_KINASE_ST"/>
    <property type="match status" value="1"/>
</dbReference>
<evidence type="ECO:0000313" key="9">
    <source>
        <dbReference type="Proteomes" id="UP001438707"/>
    </source>
</evidence>
<dbReference type="AlphaFoldDB" id="A0AAW1RES5"/>
<dbReference type="InterPro" id="IPR000719">
    <property type="entry name" value="Prot_kinase_dom"/>
</dbReference>
<dbReference type="Proteomes" id="UP001438707">
    <property type="component" value="Unassembled WGS sequence"/>
</dbReference>
<accession>A0AAW1RES5</accession>
<gene>
    <name evidence="8" type="ORF">WJX74_001120</name>
</gene>
<evidence type="ECO:0000256" key="5">
    <source>
        <dbReference type="PROSITE-ProRule" id="PRU10141"/>
    </source>
</evidence>
<organism evidence="8 9">
    <name type="scientific">Apatococcus lobatus</name>
    <dbReference type="NCBI Taxonomy" id="904363"/>
    <lineage>
        <taxon>Eukaryota</taxon>
        <taxon>Viridiplantae</taxon>
        <taxon>Chlorophyta</taxon>
        <taxon>core chlorophytes</taxon>
        <taxon>Trebouxiophyceae</taxon>
        <taxon>Chlorellales</taxon>
        <taxon>Chlorellaceae</taxon>
        <taxon>Apatococcus</taxon>
    </lineage>
</organism>
<feature type="binding site" evidence="5">
    <location>
        <position position="192"/>
    </location>
    <ligand>
        <name>ATP</name>
        <dbReference type="ChEBI" id="CHEBI:30616"/>
    </ligand>
</feature>
<keyword evidence="9" id="KW-1185">Reference proteome</keyword>
<evidence type="ECO:0000256" key="1">
    <source>
        <dbReference type="ARBA" id="ARBA00022679"/>
    </source>
</evidence>
<dbReference type="GO" id="GO:0004674">
    <property type="term" value="F:protein serine/threonine kinase activity"/>
    <property type="evidence" value="ECO:0007669"/>
    <property type="project" value="TreeGrafter"/>
</dbReference>
<comment type="caution">
    <text evidence="8">The sequence shown here is derived from an EMBL/GenBank/DDBJ whole genome shotgun (WGS) entry which is preliminary data.</text>
</comment>
<dbReference type="InterPro" id="IPR017441">
    <property type="entry name" value="Protein_kinase_ATP_BS"/>
</dbReference>
<dbReference type="PANTHER" id="PTHR44329">
    <property type="entry name" value="SERINE/THREONINE-PROTEIN KINASE TNNI3K-RELATED"/>
    <property type="match status" value="1"/>
</dbReference>
<dbReference type="EMBL" id="JALJOS010000012">
    <property type="protein sequence ID" value="KAK9832163.1"/>
    <property type="molecule type" value="Genomic_DNA"/>
</dbReference>
<evidence type="ECO:0000313" key="8">
    <source>
        <dbReference type="EMBL" id="KAK9832163.1"/>
    </source>
</evidence>
<dbReference type="SUPFAM" id="SSF56112">
    <property type="entry name" value="Protein kinase-like (PK-like)"/>
    <property type="match status" value="1"/>
</dbReference>
<dbReference type="InterPro" id="IPR011009">
    <property type="entry name" value="Kinase-like_dom_sf"/>
</dbReference>
<reference evidence="8 9" key="1">
    <citation type="journal article" date="2024" name="Nat. Commun.">
        <title>Phylogenomics reveals the evolutionary origins of lichenization in chlorophyte algae.</title>
        <authorList>
            <person name="Puginier C."/>
            <person name="Libourel C."/>
            <person name="Otte J."/>
            <person name="Skaloud P."/>
            <person name="Haon M."/>
            <person name="Grisel S."/>
            <person name="Petersen M."/>
            <person name="Berrin J.G."/>
            <person name="Delaux P.M."/>
            <person name="Dal Grande F."/>
            <person name="Keller J."/>
        </authorList>
    </citation>
    <scope>NUCLEOTIDE SEQUENCE [LARGE SCALE GENOMIC DNA]</scope>
    <source>
        <strain evidence="8 9">SAG 2145</strain>
    </source>
</reference>
<dbReference type="PROSITE" id="PS00107">
    <property type="entry name" value="PROTEIN_KINASE_ATP"/>
    <property type="match status" value="1"/>
</dbReference>
<keyword evidence="1" id="KW-0808">Transferase</keyword>
<sequence length="544" mass="58233">MGCVFSSTPHANPSGPRTGPAVEVVPNPHSLARQPQLHDNGPARLQDMCGPNNIDPTTKSLKLGVAPNYRSKHCSSDPQPAPKLKLDLTTQLVPSGPDLIKAKPSPEMDTIPSAEPRIPSCEMEPLQISAMSAPSQIGIGGHQACEIEGLDLPVLAQPDVIMSAAAKGKLLGQGNYGAVQAVVIDRTEAALKQVPVPQTNQELVDSQLALAGMEVETNMLSLLSSAPSSHIIQPLGYIAHPIPSVHAIGRPQQQLWQMGPVRPRVTHLALELCQGGSLSRALRDSTPFCEAAQQKPAAYPSFLRMALGISSGLASIHARGVAHMDIKGDNVLLGHPISSCSSHNGNCNRQAVQPAAWSFTPKIADFGLAATVDAANGRVNMPLNDFRGTPGYAAPELCRTYLGRSREAITPKADVFSLGVTLLEIWLGRSPFAGMRFPAAPRNWVQKGLPWEWLLIMRWLAEPGSNIFKLRPNPARQCLKSEHFFVGSLIHQCCQADPKKRPSAAEVEVILGQELSRHEDTRATVAADVSEAVMDKISTGGHAL</sequence>
<feature type="domain" description="Protein kinase" evidence="7">
    <location>
        <begin position="165"/>
        <end position="511"/>
    </location>
</feature>
<name>A0AAW1RES5_9CHLO</name>
<dbReference type="Pfam" id="PF00069">
    <property type="entry name" value="Pkinase"/>
    <property type="match status" value="1"/>
</dbReference>
<feature type="compositionally biased region" description="Polar residues" evidence="6">
    <location>
        <begin position="1"/>
        <end position="11"/>
    </location>
</feature>
<evidence type="ECO:0000256" key="4">
    <source>
        <dbReference type="ARBA" id="ARBA00022840"/>
    </source>
</evidence>
<keyword evidence="2 5" id="KW-0547">Nucleotide-binding</keyword>
<dbReference type="PROSITE" id="PS50011">
    <property type="entry name" value="PROTEIN_KINASE_DOM"/>
    <property type="match status" value="1"/>
</dbReference>
<dbReference type="Gene3D" id="1.10.510.10">
    <property type="entry name" value="Transferase(Phosphotransferase) domain 1"/>
    <property type="match status" value="1"/>
</dbReference>
<dbReference type="SMART" id="SM00220">
    <property type="entry name" value="S_TKc"/>
    <property type="match status" value="1"/>
</dbReference>
<keyword evidence="4 5" id="KW-0067">ATP-binding</keyword>
<evidence type="ECO:0000256" key="3">
    <source>
        <dbReference type="ARBA" id="ARBA00022777"/>
    </source>
</evidence>
<evidence type="ECO:0000256" key="2">
    <source>
        <dbReference type="ARBA" id="ARBA00022741"/>
    </source>
</evidence>
<evidence type="ECO:0000256" key="6">
    <source>
        <dbReference type="SAM" id="MobiDB-lite"/>
    </source>
</evidence>
<keyword evidence="3" id="KW-0418">Kinase</keyword>